<organism evidence="2 3">
    <name type="scientific">Emticicia soli</name>
    <dbReference type="NCBI Taxonomy" id="2027878"/>
    <lineage>
        <taxon>Bacteria</taxon>
        <taxon>Pseudomonadati</taxon>
        <taxon>Bacteroidota</taxon>
        <taxon>Cytophagia</taxon>
        <taxon>Cytophagales</taxon>
        <taxon>Leadbetterellaceae</taxon>
        <taxon>Emticicia</taxon>
    </lineage>
</organism>
<evidence type="ECO:0000313" key="3">
    <source>
        <dbReference type="Proteomes" id="UP001597510"/>
    </source>
</evidence>
<keyword evidence="3" id="KW-1185">Reference proteome</keyword>
<protein>
    <submittedName>
        <fullName evidence="2">Uncharacterized protein</fullName>
    </submittedName>
</protein>
<sequence length="232" mass="25428">MAKSRANGNKDYVNNNYNANVVDAVGVPILPIVKTFSARGLDSIKWGYDRNGLIVETGWSAKIDLYRTINDTSQPVSARVQAIDTRVITLVSDAKTYMAAYQAYADAQKEIDELYAMIPHIFSLGLSQASDKTAGAFSLVPGIFLTGVKLLAKSQKPDDYKVIMQQLQKKLIHLESEVGALGILKSSLTGEYAKFDKVVSDAGRSANIATNNWLWIGIGLLVLFILIKRKQA</sequence>
<evidence type="ECO:0000313" key="2">
    <source>
        <dbReference type="EMBL" id="MFD2521367.1"/>
    </source>
</evidence>
<accession>A0ABW5J8M9</accession>
<keyword evidence="1" id="KW-1133">Transmembrane helix</keyword>
<dbReference type="RefSeq" id="WP_340236999.1">
    <property type="nucleotide sequence ID" value="NZ_JBBEWC010000007.1"/>
</dbReference>
<dbReference type="EMBL" id="JBHULC010000009">
    <property type="protein sequence ID" value="MFD2521367.1"/>
    <property type="molecule type" value="Genomic_DNA"/>
</dbReference>
<reference evidence="3" key="1">
    <citation type="journal article" date="2019" name="Int. J. Syst. Evol. Microbiol.">
        <title>The Global Catalogue of Microorganisms (GCM) 10K type strain sequencing project: providing services to taxonomists for standard genome sequencing and annotation.</title>
        <authorList>
            <consortium name="The Broad Institute Genomics Platform"/>
            <consortium name="The Broad Institute Genome Sequencing Center for Infectious Disease"/>
            <person name="Wu L."/>
            <person name="Ma J."/>
        </authorList>
    </citation>
    <scope>NUCLEOTIDE SEQUENCE [LARGE SCALE GENOMIC DNA]</scope>
    <source>
        <strain evidence="3">KCTC 52344</strain>
    </source>
</reference>
<dbReference type="Proteomes" id="UP001597510">
    <property type="component" value="Unassembled WGS sequence"/>
</dbReference>
<gene>
    <name evidence="2" type="ORF">ACFSR2_10755</name>
</gene>
<keyword evidence="1" id="KW-0472">Membrane</keyword>
<evidence type="ECO:0000256" key="1">
    <source>
        <dbReference type="SAM" id="Phobius"/>
    </source>
</evidence>
<feature type="transmembrane region" description="Helical" evidence="1">
    <location>
        <begin position="212"/>
        <end position="227"/>
    </location>
</feature>
<keyword evidence="1" id="KW-0812">Transmembrane</keyword>
<comment type="caution">
    <text evidence="2">The sequence shown here is derived from an EMBL/GenBank/DDBJ whole genome shotgun (WGS) entry which is preliminary data.</text>
</comment>
<proteinExistence type="predicted"/>
<name>A0ABW5J8M9_9BACT</name>